<keyword evidence="3" id="KW-1185">Reference proteome</keyword>
<dbReference type="AlphaFoldDB" id="A0A0M0JW22"/>
<dbReference type="Proteomes" id="UP000037460">
    <property type="component" value="Unassembled WGS sequence"/>
</dbReference>
<feature type="compositionally biased region" description="Acidic residues" evidence="1">
    <location>
        <begin position="264"/>
        <end position="273"/>
    </location>
</feature>
<accession>A0A0M0JW22</accession>
<organism evidence="2 3">
    <name type="scientific">Chrysochromulina tobinii</name>
    <dbReference type="NCBI Taxonomy" id="1460289"/>
    <lineage>
        <taxon>Eukaryota</taxon>
        <taxon>Haptista</taxon>
        <taxon>Haptophyta</taxon>
        <taxon>Prymnesiophyceae</taxon>
        <taxon>Prymnesiales</taxon>
        <taxon>Chrysochromulinaceae</taxon>
        <taxon>Chrysochromulina</taxon>
    </lineage>
</organism>
<dbReference type="OrthoDB" id="543368at2759"/>
<reference evidence="3" key="1">
    <citation type="journal article" date="2015" name="PLoS Genet.">
        <title>Genome Sequence and Transcriptome Analyses of Chrysochromulina tobin: Metabolic Tools for Enhanced Algal Fitness in the Prominent Order Prymnesiales (Haptophyceae).</title>
        <authorList>
            <person name="Hovde B.T."/>
            <person name="Deodato C.R."/>
            <person name="Hunsperger H.M."/>
            <person name="Ryken S.A."/>
            <person name="Yost W."/>
            <person name="Jha R.K."/>
            <person name="Patterson J."/>
            <person name="Monnat R.J. Jr."/>
            <person name="Barlow S.B."/>
            <person name="Starkenburg S.R."/>
            <person name="Cattolico R.A."/>
        </authorList>
    </citation>
    <scope>NUCLEOTIDE SEQUENCE</scope>
    <source>
        <strain evidence="3">CCMP291</strain>
    </source>
</reference>
<protein>
    <submittedName>
        <fullName evidence="2">Uncharacterized protein</fullName>
    </submittedName>
</protein>
<feature type="region of interest" description="Disordered" evidence="1">
    <location>
        <begin position="263"/>
        <end position="282"/>
    </location>
</feature>
<comment type="caution">
    <text evidence="2">The sequence shown here is derived from an EMBL/GenBank/DDBJ whole genome shotgun (WGS) entry which is preliminary data.</text>
</comment>
<name>A0A0M0JW22_9EUKA</name>
<evidence type="ECO:0000313" key="3">
    <source>
        <dbReference type="Proteomes" id="UP000037460"/>
    </source>
</evidence>
<feature type="region of interest" description="Disordered" evidence="1">
    <location>
        <begin position="327"/>
        <end position="356"/>
    </location>
</feature>
<evidence type="ECO:0000313" key="2">
    <source>
        <dbReference type="EMBL" id="KOO30774.1"/>
    </source>
</evidence>
<proteinExistence type="predicted"/>
<dbReference type="EMBL" id="JWZX01002166">
    <property type="protein sequence ID" value="KOO30774.1"/>
    <property type="molecule type" value="Genomic_DNA"/>
</dbReference>
<evidence type="ECO:0000256" key="1">
    <source>
        <dbReference type="SAM" id="MobiDB-lite"/>
    </source>
</evidence>
<gene>
    <name evidence="2" type="ORF">Ctob_011453</name>
</gene>
<sequence>MTAADVRTVARATTDADGIATIAADQLTEPVGRGASFHLLVASTLPSAHGGAQNGAHDGASELLVLPDISFDHTSLALPHGGIVASLLIDRAVYKPNDTVRAAAWIWVRCKGYVRWDDGRGRLLVPSVARDAAFARLSFKLQVHWTDGANSMRSGQLLGMQGASSGEDLGEVVVQLDGVYASFDASLRVPPNARYGEHSIMLLQSDSSGVGYVDAGSSYGGTRTLTSALLAVADPRPPTVELTVSTPGTRHLPPNGTVLLKADGEEDGDEDGEGVGGEEQVLTGDDGEATLHWRPARRDGRPVELTKLGALGGAAVGGRRVRLSLHRVPEGEEEEEDGERSTSAARKMADEDGDEPRQWLQNVPPAMLPSFVTAPASEAARPPSCVLDTTSLGAVRVTNPFQSAELRALLIWGNALAVRHLVSPALPPGGTTTHVQLPPLGDECKHDCTVDVTLIAASELGRRLPVPTSALFDETAPMLHRYSLELRVDAPPPPLQLELTVGSPVVAPGANASVIISLTDANGMPISEAARA</sequence>